<evidence type="ECO:0000256" key="3">
    <source>
        <dbReference type="ARBA" id="ARBA00023172"/>
    </source>
</evidence>
<dbReference type="STRING" id="457570.Nther_2072"/>
<dbReference type="KEGG" id="nth:Nther_2072"/>
<dbReference type="EMBL" id="CP001034">
    <property type="protein sequence ID" value="ACB85639.1"/>
    <property type="molecule type" value="Genomic_DNA"/>
</dbReference>
<dbReference type="InterPro" id="IPR011010">
    <property type="entry name" value="DNA_brk_join_enz"/>
</dbReference>
<dbReference type="PANTHER" id="PTHR30349:SF41">
    <property type="entry name" value="INTEGRASE_RECOMBINASE PROTEIN MJ0367-RELATED"/>
    <property type="match status" value="1"/>
</dbReference>
<keyword evidence="2" id="KW-0238">DNA-binding</keyword>
<feature type="domain" description="Tyr recombinase" evidence="4">
    <location>
        <begin position="4"/>
        <end position="194"/>
    </location>
</feature>
<evidence type="ECO:0000313" key="5">
    <source>
        <dbReference type="EMBL" id="ACB85639.1"/>
    </source>
</evidence>
<organism evidence="5 6">
    <name type="scientific">Natranaerobius thermophilus (strain ATCC BAA-1301 / DSM 18059 / JW/NM-WN-LF)</name>
    <dbReference type="NCBI Taxonomy" id="457570"/>
    <lineage>
        <taxon>Bacteria</taxon>
        <taxon>Bacillati</taxon>
        <taxon>Bacillota</taxon>
        <taxon>Clostridia</taxon>
        <taxon>Natranaerobiales</taxon>
        <taxon>Natranaerobiaceae</taxon>
        <taxon>Natranaerobius</taxon>
    </lineage>
</organism>
<dbReference type="InterPro" id="IPR013762">
    <property type="entry name" value="Integrase-like_cat_sf"/>
</dbReference>
<comment type="similarity">
    <text evidence="1">Belongs to the 'phage' integrase family.</text>
</comment>
<evidence type="ECO:0000256" key="2">
    <source>
        <dbReference type="ARBA" id="ARBA00023125"/>
    </source>
</evidence>
<name>B2A748_NATTJ</name>
<accession>B2A748</accession>
<dbReference type="PANTHER" id="PTHR30349">
    <property type="entry name" value="PHAGE INTEGRASE-RELATED"/>
    <property type="match status" value="1"/>
</dbReference>
<evidence type="ECO:0000256" key="1">
    <source>
        <dbReference type="ARBA" id="ARBA00008857"/>
    </source>
</evidence>
<gene>
    <name evidence="5" type="ordered locus">Nther_2072</name>
</gene>
<evidence type="ECO:0000259" key="4">
    <source>
        <dbReference type="PROSITE" id="PS51898"/>
    </source>
</evidence>
<dbReference type="GO" id="GO:0006310">
    <property type="term" value="P:DNA recombination"/>
    <property type="evidence" value="ECO:0007669"/>
    <property type="project" value="UniProtKB-KW"/>
</dbReference>
<dbReference type="InterPro" id="IPR050090">
    <property type="entry name" value="Tyrosine_recombinase_XerCD"/>
</dbReference>
<proteinExistence type="inferred from homology"/>
<dbReference type="Pfam" id="PF00589">
    <property type="entry name" value="Phage_integrase"/>
    <property type="match status" value="1"/>
</dbReference>
<keyword evidence="3" id="KW-0233">DNA recombination</keyword>
<dbReference type="SUPFAM" id="SSF56349">
    <property type="entry name" value="DNA breaking-rejoining enzymes"/>
    <property type="match status" value="1"/>
</dbReference>
<dbReference type="AlphaFoldDB" id="B2A748"/>
<dbReference type="HOGENOM" id="CLU_027562_39_2_9"/>
<reference evidence="5 6" key="1">
    <citation type="submission" date="2008-04" db="EMBL/GenBank/DDBJ databases">
        <title>Complete sequence of chromosome of Natranaerobius thermophilus JW/NM-WN-LF.</title>
        <authorList>
            <consortium name="US DOE Joint Genome Institute"/>
            <person name="Copeland A."/>
            <person name="Lucas S."/>
            <person name="Lapidus A."/>
            <person name="Glavina del Rio T."/>
            <person name="Dalin E."/>
            <person name="Tice H."/>
            <person name="Bruce D."/>
            <person name="Goodwin L."/>
            <person name="Pitluck S."/>
            <person name="Chertkov O."/>
            <person name="Brettin T."/>
            <person name="Detter J.C."/>
            <person name="Han C."/>
            <person name="Kuske C.R."/>
            <person name="Schmutz J."/>
            <person name="Larimer F."/>
            <person name="Land M."/>
            <person name="Hauser L."/>
            <person name="Kyrpides N."/>
            <person name="Lykidis A."/>
            <person name="Mesbah N.M."/>
            <person name="Wiegel J."/>
        </authorList>
    </citation>
    <scope>NUCLEOTIDE SEQUENCE [LARGE SCALE GENOMIC DNA]</scope>
    <source>
        <strain evidence="6">ATCC BAA-1301 / DSM 18059 / JW/NM-WN-LF</strain>
    </source>
</reference>
<dbReference type="InParanoid" id="B2A748"/>
<dbReference type="Gene3D" id="1.10.443.10">
    <property type="entry name" value="Intergrase catalytic core"/>
    <property type="match status" value="1"/>
</dbReference>
<reference evidence="5 6" key="2">
    <citation type="journal article" date="2011" name="J. Bacteriol.">
        <title>Complete genome sequence of the anaerobic, halophilic alkalithermophile Natranaerobius thermophilus JW/NM-WN-LF.</title>
        <authorList>
            <person name="Zhao B."/>
            <person name="Mesbah N.M."/>
            <person name="Dalin E."/>
            <person name="Goodwin L."/>
            <person name="Nolan M."/>
            <person name="Pitluck S."/>
            <person name="Chertkov O."/>
            <person name="Brettin T.S."/>
            <person name="Han J."/>
            <person name="Larimer F.W."/>
            <person name="Land M.L."/>
            <person name="Hauser L."/>
            <person name="Kyrpides N."/>
            <person name="Wiegel J."/>
        </authorList>
    </citation>
    <scope>NUCLEOTIDE SEQUENCE [LARGE SCALE GENOMIC DNA]</scope>
    <source>
        <strain evidence="6">ATCC BAA-1301 / DSM 18059 / JW/NM-WN-LF</strain>
    </source>
</reference>
<keyword evidence="6" id="KW-1185">Reference proteome</keyword>
<dbReference type="InterPro" id="IPR002104">
    <property type="entry name" value="Integrase_catalytic"/>
</dbReference>
<dbReference type="RefSeq" id="WP_012448495.1">
    <property type="nucleotide sequence ID" value="NC_010718.1"/>
</dbReference>
<dbReference type="eggNOG" id="COG4973">
    <property type="taxonomic scope" value="Bacteria"/>
</dbReference>
<dbReference type="OrthoDB" id="9803188at2"/>
<evidence type="ECO:0000313" key="6">
    <source>
        <dbReference type="Proteomes" id="UP000001683"/>
    </source>
</evidence>
<protein>
    <submittedName>
        <fullName evidence="5">Integrase family protein</fullName>
    </submittedName>
</protein>
<dbReference type="GO" id="GO:0015074">
    <property type="term" value="P:DNA integration"/>
    <property type="evidence" value="ECO:0007669"/>
    <property type="project" value="InterPro"/>
</dbReference>
<dbReference type="PROSITE" id="PS51898">
    <property type="entry name" value="TYR_RECOMBINASE"/>
    <property type="match status" value="1"/>
</dbReference>
<dbReference type="Proteomes" id="UP000001683">
    <property type="component" value="Chromosome"/>
</dbReference>
<sequence>MIHKTNKLISEKDGYWLILQPDTSTFQGIRDFLLIRAMLNYGLRLYEVTQLKWQDIDWYNERLVVANSRGANSRMLELQKTDLEMLKEWYYARYEREDNSDSMDKVYDYYVFTTLLGKRLTARYICKILTIYGRKSLLNQNIKPSVLRNTFAVNFYNDFQDMRKLQLKLGHENIKTTKRYLQIYDPNIAMRPMKLNIISML</sequence>
<dbReference type="GO" id="GO:0003677">
    <property type="term" value="F:DNA binding"/>
    <property type="evidence" value="ECO:0007669"/>
    <property type="project" value="UniProtKB-KW"/>
</dbReference>